<dbReference type="PANTHER" id="PTHR43072">
    <property type="entry name" value="N-ACETYLTRANSFERASE"/>
    <property type="match status" value="1"/>
</dbReference>
<keyword evidence="1 4" id="KW-0808">Transferase</keyword>
<dbReference type="RefSeq" id="WP_149678008.1">
    <property type="nucleotide sequence ID" value="NZ_FQZP01000007.1"/>
</dbReference>
<dbReference type="EMBL" id="FQZP01000007">
    <property type="protein sequence ID" value="SHI71360.1"/>
    <property type="molecule type" value="Genomic_DNA"/>
</dbReference>
<dbReference type="CDD" id="cd04301">
    <property type="entry name" value="NAT_SF"/>
    <property type="match status" value="1"/>
</dbReference>
<dbReference type="InterPro" id="IPR000182">
    <property type="entry name" value="GNAT_dom"/>
</dbReference>
<evidence type="ECO:0000259" key="3">
    <source>
        <dbReference type="PROSITE" id="PS51186"/>
    </source>
</evidence>
<dbReference type="Proteomes" id="UP000324781">
    <property type="component" value="Unassembled WGS sequence"/>
</dbReference>
<reference evidence="4 5" key="1">
    <citation type="submission" date="2016-11" db="EMBL/GenBank/DDBJ databases">
        <authorList>
            <person name="Varghese N."/>
            <person name="Submissions S."/>
        </authorList>
    </citation>
    <scope>NUCLEOTIDE SEQUENCE [LARGE SCALE GENOMIC DNA]</scope>
    <source>
        <strain evidence="4 5">DSM 19027</strain>
    </source>
</reference>
<dbReference type="AlphaFoldDB" id="A0A1M6DDW5"/>
<dbReference type="SUPFAM" id="SSF55729">
    <property type="entry name" value="Acyl-CoA N-acyltransferases (Nat)"/>
    <property type="match status" value="1"/>
</dbReference>
<protein>
    <submittedName>
        <fullName evidence="4">Putative acetyltransferase</fullName>
    </submittedName>
</protein>
<dbReference type="Gene3D" id="3.40.630.30">
    <property type="match status" value="1"/>
</dbReference>
<accession>A0A1M6DDW5</accession>
<gene>
    <name evidence="4" type="ORF">SAMN05444373_100750</name>
</gene>
<dbReference type="InterPro" id="IPR016181">
    <property type="entry name" value="Acyl_CoA_acyltransferase"/>
</dbReference>
<dbReference type="GO" id="GO:0016747">
    <property type="term" value="F:acyltransferase activity, transferring groups other than amino-acyl groups"/>
    <property type="evidence" value="ECO:0007669"/>
    <property type="project" value="InterPro"/>
</dbReference>
<name>A0A1M6DDW5_9FIRM</name>
<dbReference type="Pfam" id="PF00583">
    <property type="entry name" value="Acetyltransf_1"/>
    <property type="match status" value="1"/>
</dbReference>
<evidence type="ECO:0000313" key="5">
    <source>
        <dbReference type="Proteomes" id="UP000324781"/>
    </source>
</evidence>
<evidence type="ECO:0000313" key="4">
    <source>
        <dbReference type="EMBL" id="SHI71360.1"/>
    </source>
</evidence>
<sequence>MDFYIRPIEAGDAKGINQIRRMPGVFENLLAIPSEKVSRTEEFIVRQDSNTHHFVAVTEIRPGEELVIGSAALSVSPSPRMRHSATLGIMVHKDYQNMGVGTALMKTLLDIADNWLMLVRAELTVFEDNERAIRLYEKFGFEKEGVKRMSVIKNGKYINEILMARINPAFPSGKP</sequence>
<proteinExistence type="predicted"/>
<keyword evidence="5" id="KW-1185">Reference proteome</keyword>
<evidence type="ECO:0000256" key="2">
    <source>
        <dbReference type="ARBA" id="ARBA00023315"/>
    </source>
</evidence>
<dbReference type="OrthoDB" id="948250at2"/>
<dbReference type="PANTHER" id="PTHR43072:SF23">
    <property type="entry name" value="UPF0039 PROTEIN C11D3.02C"/>
    <property type="match status" value="1"/>
</dbReference>
<organism evidence="4 5">
    <name type="scientific">Thermoclostridium caenicola</name>
    <dbReference type="NCBI Taxonomy" id="659425"/>
    <lineage>
        <taxon>Bacteria</taxon>
        <taxon>Bacillati</taxon>
        <taxon>Bacillota</taxon>
        <taxon>Clostridia</taxon>
        <taxon>Eubacteriales</taxon>
        <taxon>Oscillospiraceae</taxon>
        <taxon>Thermoclostridium</taxon>
    </lineage>
</organism>
<evidence type="ECO:0000256" key="1">
    <source>
        <dbReference type="ARBA" id="ARBA00022679"/>
    </source>
</evidence>
<dbReference type="PROSITE" id="PS51186">
    <property type="entry name" value="GNAT"/>
    <property type="match status" value="1"/>
</dbReference>
<feature type="domain" description="N-acetyltransferase" evidence="3">
    <location>
        <begin position="3"/>
        <end position="168"/>
    </location>
</feature>
<keyword evidence="2" id="KW-0012">Acyltransferase</keyword>